<evidence type="ECO:0000256" key="1">
    <source>
        <dbReference type="SAM" id="MobiDB-lite"/>
    </source>
</evidence>
<reference evidence="2" key="1">
    <citation type="submission" date="2023-10" db="EMBL/GenBank/DDBJ databases">
        <title>Genome assemblies of two species of porcelain crab, Petrolisthes cinctipes and Petrolisthes manimaculis (Anomura: Porcellanidae).</title>
        <authorList>
            <person name="Angst P."/>
        </authorList>
    </citation>
    <scope>NUCLEOTIDE SEQUENCE</scope>
    <source>
        <strain evidence="2">PB745_01</strain>
        <tissue evidence="2">Gill</tissue>
    </source>
</reference>
<feature type="region of interest" description="Disordered" evidence="1">
    <location>
        <begin position="1"/>
        <end position="22"/>
    </location>
</feature>
<protein>
    <submittedName>
        <fullName evidence="2">Uncharacterized protein</fullName>
    </submittedName>
</protein>
<sequence length="133" mass="14621">MTSSSSFLDDTPDFQELPDLIPNDGSPLPAPHLLHPISANHEEATAIVFTPKNNACINLDAFLVPSALEDTISQKIYVWGSDSLPLKLSPDPDTTLTNQTTCHQTVPTCHCCNTHLTHRFNCKRKLASSFVHL</sequence>
<dbReference type="Proteomes" id="UP001286313">
    <property type="component" value="Unassembled WGS sequence"/>
</dbReference>
<comment type="caution">
    <text evidence="2">The sequence shown here is derived from an EMBL/GenBank/DDBJ whole genome shotgun (WGS) entry which is preliminary data.</text>
</comment>
<organism evidence="2 3">
    <name type="scientific">Petrolisthes cinctipes</name>
    <name type="common">Flat porcelain crab</name>
    <dbReference type="NCBI Taxonomy" id="88211"/>
    <lineage>
        <taxon>Eukaryota</taxon>
        <taxon>Metazoa</taxon>
        <taxon>Ecdysozoa</taxon>
        <taxon>Arthropoda</taxon>
        <taxon>Crustacea</taxon>
        <taxon>Multicrustacea</taxon>
        <taxon>Malacostraca</taxon>
        <taxon>Eumalacostraca</taxon>
        <taxon>Eucarida</taxon>
        <taxon>Decapoda</taxon>
        <taxon>Pleocyemata</taxon>
        <taxon>Anomura</taxon>
        <taxon>Galatheoidea</taxon>
        <taxon>Porcellanidae</taxon>
        <taxon>Petrolisthes</taxon>
    </lineage>
</organism>
<proteinExistence type="predicted"/>
<gene>
    <name evidence="2" type="ORF">Pcinc_025172</name>
</gene>
<keyword evidence="3" id="KW-1185">Reference proteome</keyword>
<evidence type="ECO:0000313" key="3">
    <source>
        <dbReference type="Proteomes" id="UP001286313"/>
    </source>
</evidence>
<name>A0AAE1F910_PETCI</name>
<accession>A0AAE1F910</accession>
<dbReference type="EMBL" id="JAWQEG010002822">
    <property type="protein sequence ID" value="KAK3869532.1"/>
    <property type="molecule type" value="Genomic_DNA"/>
</dbReference>
<evidence type="ECO:0000313" key="2">
    <source>
        <dbReference type="EMBL" id="KAK3869532.1"/>
    </source>
</evidence>
<dbReference type="AlphaFoldDB" id="A0AAE1F910"/>